<accession>A0A4C1UT14</accession>
<comment type="caution">
    <text evidence="2">The sequence shown here is derived from an EMBL/GenBank/DDBJ whole genome shotgun (WGS) entry which is preliminary data.</text>
</comment>
<sequence>MTYGQYEEQSSREQRTQTHLMDYRKIIITLLSAYIHRDICTKAIAFSEAERSGGSTRLRPKEMSESEDADTKHTHPKRWPDLDWGRTAAEVRARRPARPVISNYLQKHHTDTLDERGISGRTLKGPLASNAKLGMVKILKRQRAVQLHKPMRRPPVDASVSPLTNRPYDRLLRQRQRIPFQFRVTYEANLCSSNANGLIYRVIEPQD</sequence>
<feature type="compositionally biased region" description="Basic and acidic residues" evidence="1">
    <location>
        <begin position="59"/>
        <end position="81"/>
    </location>
</feature>
<protein>
    <submittedName>
        <fullName evidence="2">Uncharacterized protein</fullName>
    </submittedName>
</protein>
<proteinExistence type="predicted"/>
<keyword evidence="3" id="KW-1185">Reference proteome</keyword>
<gene>
    <name evidence="2" type="ORF">EVAR_17669_1</name>
</gene>
<dbReference type="EMBL" id="BGZK01000216">
    <property type="protein sequence ID" value="GBP29132.1"/>
    <property type="molecule type" value="Genomic_DNA"/>
</dbReference>
<name>A0A4C1UT14_EUMVA</name>
<evidence type="ECO:0000256" key="1">
    <source>
        <dbReference type="SAM" id="MobiDB-lite"/>
    </source>
</evidence>
<dbReference type="Proteomes" id="UP000299102">
    <property type="component" value="Unassembled WGS sequence"/>
</dbReference>
<evidence type="ECO:0000313" key="2">
    <source>
        <dbReference type="EMBL" id="GBP29132.1"/>
    </source>
</evidence>
<feature type="region of interest" description="Disordered" evidence="1">
    <location>
        <begin position="50"/>
        <end position="81"/>
    </location>
</feature>
<reference evidence="2 3" key="1">
    <citation type="journal article" date="2019" name="Commun. Biol.">
        <title>The bagworm genome reveals a unique fibroin gene that provides high tensile strength.</title>
        <authorList>
            <person name="Kono N."/>
            <person name="Nakamura H."/>
            <person name="Ohtoshi R."/>
            <person name="Tomita M."/>
            <person name="Numata K."/>
            <person name="Arakawa K."/>
        </authorList>
    </citation>
    <scope>NUCLEOTIDE SEQUENCE [LARGE SCALE GENOMIC DNA]</scope>
</reference>
<organism evidence="2 3">
    <name type="scientific">Eumeta variegata</name>
    <name type="common">Bagworm moth</name>
    <name type="synonym">Eumeta japonica</name>
    <dbReference type="NCBI Taxonomy" id="151549"/>
    <lineage>
        <taxon>Eukaryota</taxon>
        <taxon>Metazoa</taxon>
        <taxon>Ecdysozoa</taxon>
        <taxon>Arthropoda</taxon>
        <taxon>Hexapoda</taxon>
        <taxon>Insecta</taxon>
        <taxon>Pterygota</taxon>
        <taxon>Neoptera</taxon>
        <taxon>Endopterygota</taxon>
        <taxon>Lepidoptera</taxon>
        <taxon>Glossata</taxon>
        <taxon>Ditrysia</taxon>
        <taxon>Tineoidea</taxon>
        <taxon>Psychidae</taxon>
        <taxon>Oiketicinae</taxon>
        <taxon>Eumeta</taxon>
    </lineage>
</organism>
<dbReference type="AlphaFoldDB" id="A0A4C1UT14"/>
<evidence type="ECO:0000313" key="3">
    <source>
        <dbReference type="Proteomes" id="UP000299102"/>
    </source>
</evidence>